<reference evidence="1" key="1">
    <citation type="submission" date="2022-06" db="EMBL/GenBank/DDBJ databases">
        <title>Novel species in genus nocardia.</title>
        <authorList>
            <person name="Li F."/>
        </authorList>
    </citation>
    <scope>NUCLEOTIDE SEQUENCE</scope>
    <source>
        <strain evidence="1">CDC141</strain>
    </source>
</reference>
<keyword evidence="1" id="KW-0328">Glycosyltransferase</keyword>
<sequence>MTRVGLIARADNTGLGVQTWEFHRHMRPTKTLVVAPASRAGRAEHPIFPARFPGATIVRGIPNTQHLEDFLDGVDVVFTAETPYNYTLFSLAAEVGVRTVLQYNFEFLDYLQRRDLPRPDVLADPARWHRNEVETHRPDLRVVTLPVPIALDRFTRRFEPAPSARRFLHIVGRPAVHDRNGTADLLAALTHVRSQITVTIRCQDPLYLPKLLPRYRIPDHVHVDVASGDLENYWDAYSGHDVLVMPRRFGGLCLPAQEALGAGMPVIMPDIAPNELLCDRAWLVPATRTGEFRARSMIDLHTVDHRALAARIDEFASNTNVFATAREAARWRGQQRSWEALSSDYDRVFDGLLAPA</sequence>
<dbReference type="GO" id="GO:0016757">
    <property type="term" value="F:glycosyltransferase activity"/>
    <property type="evidence" value="ECO:0007669"/>
    <property type="project" value="UniProtKB-KW"/>
</dbReference>
<protein>
    <submittedName>
        <fullName evidence="1">Glycosyltransferase</fullName>
        <ecNumber evidence="1">2.4.-.-</ecNumber>
    </submittedName>
</protein>
<dbReference type="SUPFAM" id="SSF53756">
    <property type="entry name" value="UDP-Glycosyltransferase/glycogen phosphorylase"/>
    <property type="match status" value="1"/>
</dbReference>
<dbReference type="EC" id="2.4.-.-" evidence="1"/>
<dbReference type="EMBL" id="JAMRXG010000006">
    <property type="protein sequence ID" value="MCM6774984.1"/>
    <property type="molecule type" value="Genomic_DNA"/>
</dbReference>
<dbReference type="Gene3D" id="3.40.50.2000">
    <property type="entry name" value="Glycogen Phosphorylase B"/>
    <property type="match status" value="1"/>
</dbReference>
<dbReference type="RefSeq" id="WP_251912901.1">
    <property type="nucleotide sequence ID" value="NZ_JAMRXG010000006.1"/>
</dbReference>
<organism evidence="1 2">
    <name type="scientific">Nocardia pulmonis</name>
    <dbReference type="NCBI Taxonomy" id="2951408"/>
    <lineage>
        <taxon>Bacteria</taxon>
        <taxon>Bacillati</taxon>
        <taxon>Actinomycetota</taxon>
        <taxon>Actinomycetes</taxon>
        <taxon>Mycobacteriales</taxon>
        <taxon>Nocardiaceae</taxon>
        <taxon>Nocardia</taxon>
    </lineage>
</organism>
<evidence type="ECO:0000313" key="2">
    <source>
        <dbReference type="Proteomes" id="UP001139157"/>
    </source>
</evidence>
<name>A0A9X2IXT6_9NOCA</name>
<keyword evidence="1" id="KW-0808">Transferase</keyword>
<keyword evidence="2" id="KW-1185">Reference proteome</keyword>
<comment type="caution">
    <text evidence="1">The sequence shown here is derived from an EMBL/GenBank/DDBJ whole genome shotgun (WGS) entry which is preliminary data.</text>
</comment>
<dbReference type="AlphaFoldDB" id="A0A9X2IXT6"/>
<accession>A0A9X2IXT6</accession>
<dbReference type="Proteomes" id="UP001139157">
    <property type="component" value="Unassembled WGS sequence"/>
</dbReference>
<gene>
    <name evidence="1" type="ORF">NDR86_16025</name>
</gene>
<dbReference type="Pfam" id="PF13692">
    <property type="entry name" value="Glyco_trans_1_4"/>
    <property type="match status" value="1"/>
</dbReference>
<proteinExistence type="predicted"/>
<evidence type="ECO:0000313" key="1">
    <source>
        <dbReference type="EMBL" id="MCM6774984.1"/>
    </source>
</evidence>